<dbReference type="RefSeq" id="WP_221306192.1">
    <property type="nucleotide sequence ID" value="NZ_JACHIG010000007.1"/>
</dbReference>
<feature type="chain" id="PRO_5030947012" description="Neutral/alkaline non-lysosomal ceramidase N-terminal domain-containing protein" evidence="1">
    <location>
        <begin position="19"/>
        <end position="469"/>
    </location>
</feature>
<evidence type="ECO:0008006" key="4">
    <source>
        <dbReference type="Google" id="ProtNLM"/>
    </source>
</evidence>
<dbReference type="Proteomes" id="UP000590740">
    <property type="component" value="Unassembled WGS sequence"/>
</dbReference>
<organism evidence="2 3">
    <name type="scientific">Prosthecobacter vanneervenii</name>
    <dbReference type="NCBI Taxonomy" id="48466"/>
    <lineage>
        <taxon>Bacteria</taxon>
        <taxon>Pseudomonadati</taxon>
        <taxon>Verrucomicrobiota</taxon>
        <taxon>Verrucomicrobiia</taxon>
        <taxon>Verrucomicrobiales</taxon>
        <taxon>Verrucomicrobiaceae</taxon>
        <taxon>Prosthecobacter</taxon>
    </lineage>
</organism>
<dbReference type="EMBL" id="JACHIG010000007">
    <property type="protein sequence ID" value="MBB5033742.1"/>
    <property type="molecule type" value="Genomic_DNA"/>
</dbReference>
<proteinExistence type="predicted"/>
<protein>
    <recommendedName>
        <fullName evidence="4">Neutral/alkaline non-lysosomal ceramidase N-terminal domain-containing protein</fullName>
    </recommendedName>
</protein>
<accession>A0A7W7YCM8</accession>
<dbReference type="AlphaFoldDB" id="A0A7W7YCM8"/>
<evidence type="ECO:0000313" key="2">
    <source>
        <dbReference type="EMBL" id="MBB5033742.1"/>
    </source>
</evidence>
<name>A0A7W7YCM8_9BACT</name>
<evidence type="ECO:0000313" key="3">
    <source>
        <dbReference type="Proteomes" id="UP000590740"/>
    </source>
</evidence>
<keyword evidence="3" id="KW-1185">Reference proteome</keyword>
<reference evidence="2 3" key="1">
    <citation type="submission" date="2020-08" db="EMBL/GenBank/DDBJ databases">
        <title>Genomic Encyclopedia of Type Strains, Phase IV (KMG-IV): sequencing the most valuable type-strain genomes for metagenomic binning, comparative biology and taxonomic classification.</title>
        <authorList>
            <person name="Goeker M."/>
        </authorList>
    </citation>
    <scope>NUCLEOTIDE SEQUENCE [LARGE SCALE GENOMIC DNA]</scope>
    <source>
        <strain evidence="2 3">DSM 12252</strain>
    </source>
</reference>
<gene>
    <name evidence="2" type="ORF">HNQ65_003332</name>
</gene>
<comment type="caution">
    <text evidence="2">The sequence shown here is derived from an EMBL/GenBank/DDBJ whole genome shotgun (WGS) entry which is preliminary data.</text>
</comment>
<evidence type="ECO:0000256" key="1">
    <source>
        <dbReference type="SAM" id="SignalP"/>
    </source>
</evidence>
<keyword evidence="1" id="KW-0732">Signal</keyword>
<sequence>MKNTLLICLALLPIVTTAQDKIFKAGAATSNITPPIGMTIVGNFAPQPISKQVHDELHVRCLALDDGKTKLVFAVADNLHLARDVWDEARKKLEADTGIPASHMMFSATHTHSSVSAINNKEAGFDYRSLVISRVVDGVKRALNNLEPARIAWGTGKLPQWVGNRRWILKEGVTNPNPFGGQDRAVMNPSSMLIPRLEGPAGPTNPEVYCLSLQATDGRQIALMANYWLHYVGGVPREDLSADYFGEFCRRIEQSLGAPCVGLLPNGPCGDVNSNDYSGKTPAVNYKPYEKIKVVAGDLAQEVLRVHKNLKHQDWVPLQAAASDLELAVRRPTPEMVKWAEAVLAKPKDATPVHRLEQPYAERVMEVKRAKPDTIQAYIQAFRIGDLGITSIPFEVFTETGLEIKAKSPFKDTFTIELASGSNGYLPTPRQHDLGGYETWLGTNRVEREASVKITAKALELLQSVHAAP</sequence>
<feature type="signal peptide" evidence="1">
    <location>
        <begin position="1"/>
        <end position="18"/>
    </location>
</feature>